<dbReference type="RefSeq" id="WP_004722854.1">
    <property type="nucleotide sequence ID" value="NZ_CCYO01000008.1"/>
</dbReference>
<feature type="domain" description="Baseplate J-like C-terminal" evidence="4">
    <location>
        <begin position="311"/>
        <end position="378"/>
    </location>
</feature>
<dbReference type="InterPro" id="IPR058531">
    <property type="entry name" value="Baseplate_J_M"/>
</dbReference>
<evidence type="ECO:0000313" key="8">
    <source>
        <dbReference type="EMBL" id="SUQ37346.1"/>
    </source>
</evidence>
<evidence type="ECO:0000259" key="4">
    <source>
        <dbReference type="Pfam" id="PF26079"/>
    </source>
</evidence>
<accession>A0A0A8VJV8</accession>
<dbReference type="EMBL" id="UHJG01000001">
    <property type="protein sequence ID" value="SUP98205.1"/>
    <property type="molecule type" value="Genomic_DNA"/>
</dbReference>
<sequence length="378" mass="39488">MPFNRPTLTELRQRNKSYIQSELKTTGSLLRFSNLGVISDADAGLAHLHYGYLDYIALQATPFHATDEYLAGWAALKDVFQKPANPATCPSVLFTGTAGRTIAAGAVLNRADGYQYILDSDVTIAPAGTGTGSVTAILSSPLDDVTGGGVAGNADAGTLLTLDVAVEGIPSAAIATVKIAGGADIESEDAFRSRMLLAYQSTPQGGNDNDYRLWALAVPGVTRCWVARRLMGAGTVGIYFMCDGNDNGGFPQGSDGISQREQWGAIKATGDQLRVADAIYPLQPIIALVYACAPTKKPIDFVIAGIAGAGSATVEAINAAIDEVFFEEGEPGGKIYWSSLLLAIGDVPGTSGFVLTSPSTNTQLAIGELPVRGRVTYT</sequence>
<reference evidence="7 9" key="2">
    <citation type="submission" date="2018-06" db="EMBL/GenBank/DDBJ databases">
        <authorList>
            <consortium name="Pathogen Informatics"/>
            <person name="Doyle S."/>
        </authorList>
    </citation>
    <scope>NUCLEOTIDE SEQUENCE [LARGE SCALE GENOMIC DNA]</scope>
    <source>
        <strain evidence="7 9">NCTC10476</strain>
    </source>
</reference>
<evidence type="ECO:0000259" key="2">
    <source>
        <dbReference type="Pfam" id="PF04865"/>
    </source>
</evidence>
<evidence type="ECO:0000313" key="9">
    <source>
        <dbReference type="Proteomes" id="UP000255169"/>
    </source>
</evidence>
<dbReference type="OrthoDB" id="7565172at2"/>
<dbReference type="PANTHER" id="PTHR37829:SF3">
    <property type="entry name" value="PROTEIN JAYE-RELATED"/>
    <property type="match status" value="1"/>
</dbReference>
<dbReference type="Pfam" id="PF04865">
    <property type="entry name" value="Baseplate_J"/>
    <property type="match status" value="1"/>
</dbReference>
<gene>
    <name evidence="5" type="ORF">CSF007_10730</name>
    <name evidence="6" type="ORF">CSF007_12005</name>
    <name evidence="7" type="ORF">NCTC10476_00011</name>
    <name evidence="8" type="ORF">NCTC10476_03470</name>
</gene>
<dbReference type="EMBL" id="LN681231">
    <property type="protein sequence ID" value="CEK27896.1"/>
    <property type="molecule type" value="Genomic_DNA"/>
</dbReference>
<evidence type="ECO:0000313" key="6">
    <source>
        <dbReference type="EMBL" id="CEK28142.1"/>
    </source>
</evidence>
<evidence type="ECO:0000313" key="7">
    <source>
        <dbReference type="EMBL" id="SUP98205.1"/>
    </source>
</evidence>
<dbReference type="InterPro" id="IPR006949">
    <property type="entry name" value="Barrel_Baseplate_J-like"/>
</dbReference>
<dbReference type="Pfam" id="PF26078">
    <property type="entry name" value="Baseplate_J_M"/>
    <property type="match status" value="1"/>
</dbReference>
<feature type="domain" description="Baseplate protein J-like barrel" evidence="2">
    <location>
        <begin position="92"/>
        <end position="182"/>
    </location>
</feature>
<proteinExistence type="inferred from homology"/>
<evidence type="ECO:0000256" key="1">
    <source>
        <dbReference type="ARBA" id="ARBA00038087"/>
    </source>
</evidence>
<feature type="domain" description="Baseplate J-like central" evidence="3">
    <location>
        <begin position="203"/>
        <end position="293"/>
    </location>
</feature>
<dbReference type="InterPro" id="IPR058530">
    <property type="entry name" value="Baseplate_J-like_C"/>
</dbReference>
<name>A0A0A8VJV8_YERRU</name>
<dbReference type="GeneID" id="66879817"/>
<evidence type="ECO:0000313" key="5">
    <source>
        <dbReference type="EMBL" id="CEK27896.1"/>
    </source>
</evidence>
<protein>
    <submittedName>
        <fullName evidence="7">Baseplate J family protein</fullName>
    </submittedName>
    <submittedName>
        <fullName evidence="5">Phage FluMu protein gp47</fullName>
    </submittedName>
</protein>
<keyword evidence="9" id="KW-1185">Reference proteome</keyword>
<organism evidence="5">
    <name type="scientific">Yersinia ruckeri</name>
    <dbReference type="NCBI Taxonomy" id="29486"/>
    <lineage>
        <taxon>Bacteria</taxon>
        <taxon>Pseudomonadati</taxon>
        <taxon>Pseudomonadota</taxon>
        <taxon>Gammaproteobacteria</taxon>
        <taxon>Enterobacterales</taxon>
        <taxon>Yersiniaceae</taxon>
        <taxon>Yersinia</taxon>
    </lineage>
</organism>
<reference evidence="5" key="1">
    <citation type="journal article" date="2015" name="Genome Announc.">
        <title>Complete Genome Sequence of Yersinia ruckeri Strain CSF007-82, Etiologic Agent of Red Mouth Disease in Salmonid Fish.</title>
        <authorList>
            <person name="Nelson M.C."/>
            <person name="LaPatra S.E."/>
            <person name="Welch T.J."/>
            <person name="Graf J."/>
        </authorList>
    </citation>
    <scope>NUCLEOTIDE SEQUENCE</scope>
    <source>
        <strain evidence="5">CSF007-82</strain>
    </source>
</reference>
<comment type="similarity">
    <text evidence="1">Belongs to the Mu gp47/PBSX XkdT family.</text>
</comment>
<dbReference type="InterPro" id="IPR052399">
    <property type="entry name" value="Phage_Baseplate_Assmbl_Protein"/>
</dbReference>
<evidence type="ECO:0000259" key="3">
    <source>
        <dbReference type="Pfam" id="PF26078"/>
    </source>
</evidence>
<dbReference type="EMBL" id="UHJG01000002">
    <property type="protein sequence ID" value="SUQ37346.1"/>
    <property type="molecule type" value="Genomic_DNA"/>
</dbReference>
<dbReference type="Proteomes" id="UP000255169">
    <property type="component" value="Unassembled WGS sequence"/>
</dbReference>
<dbReference type="PANTHER" id="PTHR37829">
    <property type="entry name" value="PHAGE-LIKE ELEMENT PBSX PROTEIN XKDT"/>
    <property type="match status" value="1"/>
</dbReference>
<dbReference type="AlphaFoldDB" id="A0A0A8VJV8"/>
<dbReference type="EMBL" id="LN681231">
    <property type="protein sequence ID" value="CEK28142.1"/>
    <property type="molecule type" value="Genomic_DNA"/>
</dbReference>
<dbReference type="Pfam" id="PF26079">
    <property type="entry name" value="Baseplate_J_C"/>
    <property type="match status" value="1"/>
</dbReference>